<evidence type="ECO:0000313" key="5">
    <source>
        <dbReference type="EMBL" id="CAB4639231.1"/>
    </source>
</evidence>
<protein>
    <submittedName>
        <fullName evidence="6">Unannotated protein</fullName>
    </submittedName>
</protein>
<evidence type="ECO:0000256" key="3">
    <source>
        <dbReference type="ARBA" id="ARBA00023315"/>
    </source>
</evidence>
<keyword evidence="2" id="KW-0808">Transferase</keyword>
<dbReference type="EMBL" id="CAEZWH010000097">
    <property type="protein sequence ID" value="CAB4653348.1"/>
    <property type="molecule type" value="Genomic_DNA"/>
</dbReference>
<sequence length="512" mass="55552">MPIVCREIAKTRVGNVTIDPRTPVLVGQAQVAQHEETIANARGPIELMAQAVSEAAVDAGIAKLGNASVIRVIRSLSTREQNPARSIARALGISANRYAYTPHGGNLPQTLVNTSALEIQRGDADLIILTGGEATRSRRRARNAEQNLAWMSASAQSEGDDAPEIDGEELVMNHEIELGLKIMLPIEIYPMFETAIRFSKQRTISEHQQEISELWSRFSSVAKSNPHAWLRNEYSAEEIRTPSASNRMIGFPYTKLMNSNNDVDMAAALIMCSAEKAQALGVPRDKWVFPHAGTDCHEHNFVSHRHSFTDTPAIRLGGQRVLQLADTTLDDISFVDLYSCFPSAVQLGANSLGLSLQRQLTITGGLPFAGGPFNNYVMHAIATTMEKVRSQPQEKGFVWANGGYATKHSFGVYGATPPTNGFKHDSPQDQVDALPKREVTPTADAAGPATIEAYSVMHDRSGKPETIRSAVLLANGSRAWCVSNDTNLGAEMCATEWVGKPVAIDAAGQLRA</sequence>
<organism evidence="6">
    <name type="scientific">freshwater metagenome</name>
    <dbReference type="NCBI Taxonomy" id="449393"/>
    <lineage>
        <taxon>unclassified sequences</taxon>
        <taxon>metagenomes</taxon>
        <taxon>ecological metagenomes</taxon>
    </lineage>
</organism>
<dbReference type="AlphaFoldDB" id="A0A6J6KWV4"/>
<keyword evidence="3" id="KW-0012">Acyltransferase</keyword>
<dbReference type="PANTHER" id="PTHR18919">
    <property type="entry name" value="ACETYL-COA C-ACYLTRANSFERASE"/>
    <property type="match status" value="1"/>
</dbReference>
<gene>
    <name evidence="5" type="ORF">UFOPK2166_00055</name>
    <name evidence="6" type="ORF">UFOPK2195_00598</name>
</gene>
<feature type="domain" description="Thiolase-like protein type 1 additional C-terminal" evidence="4">
    <location>
        <begin position="428"/>
        <end position="508"/>
    </location>
</feature>
<dbReference type="PANTHER" id="PTHR18919:SF139">
    <property type="entry name" value="THIOLASE-LIKE PROTEIN TYPE 1 ADDITIONAL C-TERMINAL DOMAIN-CONTAINING PROTEIN"/>
    <property type="match status" value="1"/>
</dbReference>
<dbReference type="InterPro" id="IPR016039">
    <property type="entry name" value="Thiolase-like"/>
</dbReference>
<dbReference type="Gene3D" id="2.40.50.840">
    <property type="match status" value="1"/>
</dbReference>
<evidence type="ECO:0000259" key="4">
    <source>
        <dbReference type="Pfam" id="PF18313"/>
    </source>
</evidence>
<dbReference type="Pfam" id="PF18313">
    <property type="entry name" value="TLP1_add_C"/>
    <property type="match status" value="1"/>
</dbReference>
<dbReference type="InterPro" id="IPR040771">
    <property type="entry name" value="TLP1_add_C"/>
</dbReference>
<dbReference type="GO" id="GO:0016746">
    <property type="term" value="F:acyltransferase activity"/>
    <property type="evidence" value="ECO:0007669"/>
    <property type="project" value="UniProtKB-KW"/>
</dbReference>
<accession>A0A6J6KWV4</accession>
<dbReference type="SUPFAM" id="SSF53901">
    <property type="entry name" value="Thiolase-like"/>
    <property type="match status" value="2"/>
</dbReference>
<evidence type="ECO:0000313" key="6">
    <source>
        <dbReference type="EMBL" id="CAB4653348.1"/>
    </source>
</evidence>
<reference evidence="6" key="1">
    <citation type="submission" date="2020-05" db="EMBL/GenBank/DDBJ databases">
        <authorList>
            <person name="Chiriac C."/>
            <person name="Salcher M."/>
            <person name="Ghai R."/>
            <person name="Kavagutti S V."/>
        </authorList>
    </citation>
    <scope>NUCLEOTIDE SEQUENCE</scope>
</reference>
<comment type="similarity">
    <text evidence="1">Belongs to the thiolase-like superfamily. Thiolase family.</text>
</comment>
<name>A0A6J6KWV4_9ZZZZ</name>
<evidence type="ECO:0000256" key="2">
    <source>
        <dbReference type="ARBA" id="ARBA00022679"/>
    </source>
</evidence>
<proteinExistence type="inferred from homology"/>
<dbReference type="Gene3D" id="3.40.47.10">
    <property type="match status" value="1"/>
</dbReference>
<evidence type="ECO:0000256" key="1">
    <source>
        <dbReference type="ARBA" id="ARBA00010982"/>
    </source>
</evidence>
<dbReference type="EMBL" id="CAEZWB010000003">
    <property type="protein sequence ID" value="CAB4639231.1"/>
    <property type="molecule type" value="Genomic_DNA"/>
</dbReference>